<accession>A0A923PRR3</accession>
<sequence length="380" mass="43017">MKIAMIGTAHPFRGGLASYNERLIRQFQAEGHTADLYTFTLQYPALLFPGKTQYSEEEAPEDLRIIEAVNSVNPLNWWRVGERIRRENYDLVLIKFWLPFMGPCFGTILRRVRKNPRTTVISIIDNIIPHEARPGDRLFARYFAGPVQGFVAMSQAVLKDLAAFTRGQPCIYSPHPIFDNFGAPLERSRALELLGLDPQYQYLLFFGLIRDYKGLDLLLEAFADPRFRGSGIRLIVAGEFYTDRAPYDALIERYGLAEELLLVDHFIQDSQVATYFSACDLLVQPYKTATQSGVTQIAYHFEKPMIVTDVGGLAEMCPDGRVGYVVPPVAAAIAEAIFRFFGATDRQALAVTLAEEKQKYSWAIMTGRLLALRERILRSL</sequence>
<proteinExistence type="predicted"/>
<dbReference type="PANTHER" id="PTHR12526:SF510">
    <property type="entry name" value="D-INOSITOL 3-PHOSPHATE GLYCOSYLTRANSFERASE"/>
    <property type="match status" value="1"/>
</dbReference>
<evidence type="ECO:0000313" key="4">
    <source>
        <dbReference type="EMBL" id="MBC6996289.1"/>
    </source>
</evidence>
<evidence type="ECO:0000313" key="5">
    <source>
        <dbReference type="Proteomes" id="UP000650081"/>
    </source>
</evidence>
<keyword evidence="1" id="KW-0328">Glycosyltransferase</keyword>
<dbReference type="Pfam" id="PF13439">
    <property type="entry name" value="Glyco_transf_4"/>
    <property type="match status" value="1"/>
</dbReference>
<evidence type="ECO:0000256" key="2">
    <source>
        <dbReference type="ARBA" id="ARBA00022679"/>
    </source>
</evidence>
<name>A0A923PRR3_9BACT</name>
<organism evidence="4 5">
    <name type="scientific">Neolewinella lacunae</name>
    <dbReference type="NCBI Taxonomy" id="1517758"/>
    <lineage>
        <taxon>Bacteria</taxon>
        <taxon>Pseudomonadati</taxon>
        <taxon>Bacteroidota</taxon>
        <taxon>Saprospiria</taxon>
        <taxon>Saprospirales</taxon>
        <taxon>Lewinellaceae</taxon>
        <taxon>Neolewinella</taxon>
    </lineage>
</organism>
<dbReference type="Pfam" id="PF13692">
    <property type="entry name" value="Glyco_trans_1_4"/>
    <property type="match status" value="1"/>
</dbReference>
<protein>
    <submittedName>
        <fullName evidence="4">Glycosyltransferase</fullName>
    </submittedName>
</protein>
<dbReference type="Proteomes" id="UP000650081">
    <property type="component" value="Unassembled WGS sequence"/>
</dbReference>
<evidence type="ECO:0000259" key="3">
    <source>
        <dbReference type="Pfam" id="PF13439"/>
    </source>
</evidence>
<dbReference type="Gene3D" id="3.40.50.2000">
    <property type="entry name" value="Glycogen Phosphorylase B"/>
    <property type="match status" value="2"/>
</dbReference>
<dbReference type="AlphaFoldDB" id="A0A923PRR3"/>
<reference evidence="4" key="1">
    <citation type="submission" date="2020-08" db="EMBL/GenBank/DDBJ databases">
        <title>Lewinella bacteria from marine environments.</title>
        <authorList>
            <person name="Zhong Y."/>
        </authorList>
    </citation>
    <scope>NUCLEOTIDE SEQUENCE</scope>
    <source>
        <strain evidence="4">KCTC 42187</strain>
    </source>
</reference>
<dbReference type="GO" id="GO:0016757">
    <property type="term" value="F:glycosyltransferase activity"/>
    <property type="evidence" value="ECO:0007669"/>
    <property type="project" value="UniProtKB-KW"/>
</dbReference>
<dbReference type="SUPFAM" id="SSF53756">
    <property type="entry name" value="UDP-Glycosyltransferase/glycogen phosphorylase"/>
    <property type="match status" value="1"/>
</dbReference>
<dbReference type="RefSeq" id="WP_187468301.1">
    <property type="nucleotide sequence ID" value="NZ_JACSIT010000152.1"/>
</dbReference>
<feature type="domain" description="Glycosyltransferase subfamily 4-like N-terminal" evidence="3">
    <location>
        <begin position="14"/>
        <end position="163"/>
    </location>
</feature>
<dbReference type="PANTHER" id="PTHR12526">
    <property type="entry name" value="GLYCOSYLTRANSFERASE"/>
    <property type="match status" value="1"/>
</dbReference>
<dbReference type="EMBL" id="JACSIT010000152">
    <property type="protein sequence ID" value="MBC6996289.1"/>
    <property type="molecule type" value="Genomic_DNA"/>
</dbReference>
<comment type="caution">
    <text evidence="4">The sequence shown here is derived from an EMBL/GenBank/DDBJ whole genome shotgun (WGS) entry which is preliminary data.</text>
</comment>
<dbReference type="InterPro" id="IPR028098">
    <property type="entry name" value="Glyco_trans_4-like_N"/>
</dbReference>
<evidence type="ECO:0000256" key="1">
    <source>
        <dbReference type="ARBA" id="ARBA00022676"/>
    </source>
</evidence>
<keyword evidence="2" id="KW-0808">Transferase</keyword>
<keyword evidence="5" id="KW-1185">Reference proteome</keyword>
<gene>
    <name evidence="4" type="ORF">H9S92_19115</name>
</gene>